<dbReference type="AlphaFoldDB" id="A0A316Z884"/>
<dbReference type="GeneID" id="37268545"/>
<name>A0A316Z884_9BASI</name>
<keyword evidence="5" id="KW-0698">rRNA processing</keyword>
<dbReference type="Proteomes" id="UP000245946">
    <property type="component" value="Unassembled WGS sequence"/>
</dbReference>
<dbReference type="InterPro" id="IPR050590">
    <property type="entry name" value="Exosome_comp_Rrp42_subfam"/>
</dbReference>
<dbReference type="GO" id="GO:0000176">
    <property type="term" value="C:nuclear exosome (RNase complex)"/>
    <property type="evidence" value="ECO:0007669"/>
    <property type="project" value="UniProtKB-ARBA"/>
</dbReference>
<dbReference type="RefSeq" id="XP_025596662.1">
    <property type="nucleotide sequence ID" value="XM_025741001.1"/>
</dbReference>
<evidence type="ECO:0000256" key="8">
    <source>
        <dbReference type="ARBA" id="ARBA00023242"/>
    </source>
</evidence>
<dbReference type="GO" id="GO:0000177">
    <property type="term" value="C:cytoplasmic exosome (RNase complex)"/>
    <property type="evidence" value="ECO:0007669"/>
    <property type="project" value="TreeGrafter"/>
</dbReference>
<gene>
    <name evidence="11" type="ORF">FA09DRAFT_320991</name>
</gene>
<dbReference type="STRING" id="58919.A0A316Z884"/>
<dbReference type="GO" id="GO:0016075">
    <property type="term" value="P:rRNA catabolic process"/>
    <property type="evidence" value="ECO:0007669"/>
    <property type="project" value="TreeGrafter"/>
</dbReference>
<dbReference type="GO" id="GO:0071028">
    <property type="term" value="P:nuclear mRNA surveillance"/>
    <property type="evidence" value="ECO:0007669"/>
    <property type="project" value="TreeGrafter"/>
</dbReference>
<keyword evidence="11" id="KW-0689">Ribosomal protein</keyword>
<evidence type="ECO:0000256" key="6">
    <source>
        <dbReference type="ARBA" id="ARBA00022835"/>
    </source>
</evidence>
<dbReference type="GO" id="GO:0035925">
    <property type="term" value="F:mRNA 3'-UTR AU-rich region binding"/>
    <property type="evidence" value="ECO:0007669"/>
    <property type="project" value="TreeGrafter"/>
</dbReference>
<dbReference type="PANTHER" id="PTHR11097">
    <property type="entry name" value="EXOSOME COMPLEX EXONUCLEASE RIBOSOMAL RNA PROCESSING PROTEIN"/>
    <property type="match status" value="1"/>
</dbReference>
<dbReference type="GO" id="GO:0005730">
    <property type="term" value="C:nucleolus"/>
    <property type="evidence" value="ECO:0007669"/>
    <property type="project" value="UniProtKB-SubCell"/>
</dbReference>
<dbReference type="GO" id="GO:0000467">
    <property type="term" value="P:exonucleolytic trimming to generate mature 3'-end of 5.8S rRNA from tricistronic rRNA transcript (SSU-rRNA, 5.8S rRNA, LSU-rRNA)"/>
    <property type="evidence" value="ECO:0007669"/>
    <property type="project" value="TreeGrafter"/>
</dbReference>
<reference evidence="11 12" key="1">
    <citation type="journal article" date="2018" name="Mol. Biol. Evol.">
        <title>Broad Genomic Sampling Reveals a Smut Pathogenic Ancestry of the Fungal Clade Ustilaginomycotina.</title>
        <authorList>
            <person name="Kijpornyongpan T."/>
            <person name="Mondo S.J."/>
            <person name="Barry K."/>
            <person name="Sandor L."/>
            <person name="Lee J."/>
            <person name="Lipzen A."/>
            <person name="Pangilinan J."/>
            <person name="LaButti K."/>
            <person name="Hainaut M."/>
            <person name="Henrissat B."/>
            <person name="Grigoriev I.V."/>
            <person name="Spatafora J.W."/>
            <person name="Aime M.C."/>
        </authorList>
    </citation>
    <scope>NUCLEOTIDE SEQUENCE [LARGE SCALE GENOMIC DNA]</scope>
    <source>
        <strain evidence="11 12">MCA 4186</strain>
    </source>
</reference>
<dbReference type="GO" id="GO:0071035">
    <property type="term" value="P:nuclear polyadenylation-dependent rRNA catabolic process"/>
    <property type="evidence" value="ECO:0007669"/>
    <property type="project" value="TreeGrafter"/>
</dbReference>
<evidence type="ECO:0000256" key="7">
    <source>
        <dbReference type="ARBA" id="ARBA00022884"/>
    </source>
</evidence>
<keyword evidence="12" id="KW-1185">Reference proteome</keyword>
<dbReference type="PANTHER" id="PTHR11097:SF9">
    <property type="entry name" value="EXOSOME COMPLEX COMPONENT RRP43"/>
    <property type="match status" value="1"/>
</dbReference>
<dbReference type="InterPro" id="IPR036345">
    <property type="entry name" value="ExoRNase_PH_dom2_sf"/>
</dbReference>
<dbReference type="Pfam" id="PF01138">
    <property type="entry name" value="RNase_PH"/>
    <property type="match status" value="1"/>
</dbReference>
<evidence type="ECO:0000256" key="3">
    <source>
        <dbReference type="ARBA" id="ARBA00006678"/>
    </source>
</evidence>
<comment type="similarity">
    <text evidence="3">Belongs to the RNase PH family.</text>
</comment>
<evidence type="ECO:0000259" key="10">
    <source>
        <dbReference type="Pfam" id="PF01138"/>
    </source>
</evidence>
<keyword evidence="7" id="KW-0694">RNA-binding</keyword>
<evidence type="ECO:0000256" key="1">
    <source>
        <dbReference type="ARBA" id="ARBA00004496"/>
    </source>
</evidence>
<dbReference type="InterPro" id="IPR001247">
    <property type="entry name" value="ExoRNase_PH_dom1"/>
</dbReference>
<evidence type="ECO:0000313" key="12">
    <source>
        <dbReference type="Proteomes" id="UP000245946"/>
    </source>
</evidence>
<dbReference type="Gene3D" id="3.30.230.70">
    <property type="entry name" value="GHMP Kinase, N-terminal domain"/>
    <property type="match status" value="1"/>
</dbReference>
<keyword evidence="4" id="KW-0963">Cytoplasm</keyword>
<dbReference type="GO" id="GO:0071038">
    <property type="term" value="P:TRAMP-dependent tRNA surveillance pathway"/>
    <property type="evidence" value="ECO:0007669"/>
    <property type="project" value="TreeGrafter"/>
</dbReference>
<evidence type="ECO:0000313" key="11">
    <source>
        <dbReference type="EMBL" id="PWN96383.1"/>
    </source>
</evidence>
<dbReference type="GO" id="GO:0005840">
    <property type="term" value="C:ribosome"/>
    <property type="evidence" value="ECO:0007669"/>
    <property type="project" value="UniProtKB-KW"/>
</dbReference>
<dbReference type="InterPro" id="IPR020568">
    <property type="entry name" value="Ribosomal_Su5_D2-typ_SF"/>
</dbReference>
<accession>A0A316Z884</accession>
<keyword evidence="11" id="KW-0687">Ribonucleoprotein</keyword>
<proteinExistence type="inferred from homology"/>
<evidence type="ECO:0000256" key="2">
    <source>
        <dbReference type="ARBA" id="ARBA00004604"/>
    </source>
</evidence>
<keyword evidence="6" id="KW-0271">Exosome</keyword>
<evidence type="ECO:0000256" key="9">
    <source>
        <dbReference type="ARBA" id="ARBA00030617"/>
    </source>
</evidence>
<feature type="domain" description="Exoribonuclease phosphorolytic" evidence="10">
    <location>
        <begin position="44"/>
        <end position="178"/>
    </location>
</feature>
<dbReference type="SUPFAM" id="SSF55666">
    <property type="entry name" value="Ribonuclease PH domain 2-like"/>
    <property type="match status" value="1"/>
</dbReference>
<dbReference type="GO" id="GO:0034476">
    <property type="term" value="P:U5 snRNA 3'-end processing"/>
    <property type="evidence" value="ECO:0007669"/>
    <property type="project" value="TreeGrafter"/>
</dbReference>
<dbReference type="EMBL" id="KZ819299">
    <property type="protein sequence ID" value="PWN96383.1"/>
    <property type="molecule type" value="Genomic_DNA"/>
</dbReference>
<protein>
    <recommendedName>
        <fullName evidence="9">Ribosomal RNA-processing protein 43</fullName>
    </recommendedName>
</protein>
<dbReference type="InterPro" id="IPR027408">
    <property type="entry name" value="PNPase/RNase_PH_dom_sf"/>
</dbReference>
<dbReference type="SUPFAM" id="SSF54211">
    <property type="entry name" value="Ribosomal protein S5 domain 2-like"/>
    <property type="match status" value="1"/>
</dbReference>
<dbReference type="OrthoDB" id="45882at2759"/>
<comment type="subcellular location">
    <subcellularLocation>
        <location evidence="1">Cytoplasm</location>
    </subcellularLocation>
    <subcellularLocation>
        <location evidence="2">Nucleus</location>
        <location evidence="2">Nucleolus</location>
    </subcellularLocation>
</comment>
<evidence type="ECO:0000256" key="4">
    <source>
        <dbReference type="ARBA" id="ARBA00022490"/>
    </source>
</evidence>
<organism evidence="11 12">
    <name type="scientific">Tilletiopsis washingtonensis</name>
    <dbReference type="NCBI Taxonomy" id="58919"/>
    <lineage>
        <taxon>Eukaryota</taxon>
        <taxon>Fungi</taxon>
        <taxon>Dikarya</taxon>
        <taxon>Basidiomycota</taxon>
        <taxon>Ustilaginomycotina</taxon>
        <taxon>Exobasidiomycetes</taxon>
        <taxon>Entylomatales</taxon>
        <taxon>Entylomatales incertae sedis</taxon>
        <taxon>Tilletiopsis</taxon>
    </lineage>
</organism>
<dbReference type="GO" id="GO:0034475">
    <property type="term" value="P:U4 snRNA 3'-end processing"/>
    <property type="evidence" value="ECO:0007669"/>
    <property type="project" value="TreeGrafter"/>
</dbReference>
<keyword evidence="8" id="KW-0539">Nucleus</keyword>
<evidence type="ECO:0000256" key="5">
    <source>
        <dbReference type="ARBA" id="ARBA00022552"/>
    </source>
</evidence>
<sequence length="321" mass="33927">MSSSTARLDVEATIFKRLHPHIFLSRFLASTPSIRDDGRSPSSSRAVSAVLGSLASARGSCLVRLGRTTVVAAVSAEVARPRDEAPECGFVVPSIDMSPLCSPRFRPGPPGEEAQVVLDRIMAVLDASPPIDLSALCIEYGEAVWCLYIDLVCISYDGNVLDASMLAICGALSDAKIPGAKWDADASQVICSPNPTDEQRLHLQSLPLSCSFGGYKGAHLLADPTAFESALLDSSLVLALSSSSSAGASADSAAQAKLVLLQQQGVCSTIARADAEAPATHPEGTRLDDEQTLEFALGIARRRYEVLREALREASEAKETQ</sequence>
<dbReference type="GO" id="GO:0034473">
    <property type="term" value="P:U1 snRNA 3'-end processing"/>
    <property type="evidence" value="ECO:0007669"/>
    <property type="project" value="TreeGrafter"/>
</dbReference>